<dbReference type="PANTHER" id="PTHR16201">
    <property type="entry name" value="SEVEN TRANSMEMBRANE PROTEIN 1-RELATED"/>
    <property type="match status" value="1"/>
</dbReference>
<evidence type="ECO:0000313" key="2">
    <source>
        <dbReference type="Ensembl" id="ENSHCOP00000026139.1"/>
    </source>
</evidence>
<reference evidence="2" key="2">
    <citation type="submission" date="2025-09" db="UniProtKB">
        <authorList>
            <consortium name="Ensembl"/>
        </authorList>
    </citation>
    <scope>IDENTIFICATION</scope>
</reference>
<protein>
    <submittedName>
        <fullName evidence="2">Transmembrane protein 44</fullName>
    </submittedName>
</protein>
<keyword evidence="1" id="KW-0812">Transmembrane</keyword>
<dbReference type="GeneTree" id="ENSGT00390000018718"/>
<feature type="transmembrane region" description="Helical" evidence="1">
    <location>
        <begin position="77"/>
        <end position="98"/>
    </location>
</feature>
<dbReference type="PANTHER" id="PTHR16201:SF53">
    <property type="entry name" value="TRANSMEMBRANE PROTEIN 44"/>
    <property type="match status" value="1"/>
</dbReference>
<dbReference type="GO" id="GO:0016020">
    <property type="term" value="C:membrane"/>
    <property type="evidence" value="ECO:0007669"/>
    <property type="project" value="TreeGrafter"/>
</dbReference>
<name>A0A3Q2Z5U9_HIPCM</name>
<dbReference type="CTD" id="93109"/>
<dbReference type="Proteomes" id="UP000264820">
    <property type="component" value="Unplaced"/>
</dbReference>
<dbReference type="Ensembl" id="ENSHCOT00000027372.1">
    <property type="protein sequence ID" value="ENSHCOP00000026139.1"/>
    <property type="gene ID" value="ENSHCOG00000016819.1"/>
</dbReference>
<feature type="transmembrane region" description="Helical" evidence="1">
    <location>
        <begin position="150"/>
        <end position="174"/>
    </location>
</feature>
<reference evidence="2" key="1">
    <citation type="submission" date="2025-08" db="UniProtKB">
        <authorList>
            <consortium name="Ensembl"/>
        </authorList>
    </citation>
    <scope>IDENTIFICATION</scope>
</reference>
<feature type="transmembrane region" description="Helical" evidence="1">
    <location>
        <begin position="259"/>
        <end position="282"/>
    </location>
</feature>
<sequence length="399" mass="44580">MAKPSQQQIDWTREDHNSFLSSLLTFWTTSFNSCFTSRDPGQSCISVRLVCLSSLLLLVSCLHLVGQRCKHHGGHPGHTVTSLYCFLGNLCGFTGAILSRQLHIQVFMGLISASLDMVNVISWCIPLCFCRNLQAERRQRMIKRRRRSHLLAVCLLAVLTGGFLKSGVLHSPAADRVFRGRRLLYVALQNNTEILGYTLGLVSFAITSTSKFPTLYRVHRGKTLSRSHIFSGVLCLLAAALYAAAILHYDTRVSFLLRVMPWLLSAISGASLDLLTIVLHWCHLGTRQQPMSFSAEMEGLLSDSYQDKAAGKHHGKQGKNFNSTEMGRYMDVSIDTTKQWDFEEGNAQWSEPNAKPQNGEAFPLQEWPSNPKPFNIRTYASCILPQNGVSCHESVSQSK</sequence>
<dbReference type="GO" id="GO:0015174">
    <property type="term" value="F:basic amino acid transmembrane transporter activity"/>
    <property type="evidence" value="ECO:0007669"/>
    <property type="project" value="TreeGrafter"/>
</dbReference>
<dbReference type="InterPro" id="IPR051415">
    <property type="entry name" value="LAAT-1"/>
</dbReference>
<feature type="transmembrane region" description="Helical" evidence="1">
    <location>
        <begin position="228"/>
        <end position="247"/>
    </location>
</feature>
<feature type="transmembrane region" description="Helical" evidence="1">
    <location>
        <begin position="104"/>
        <end position="129"/>
    </location>
</feature>
<proteinExistence type="predicted"/>
<feature type="transmembrane region" description="Helical" evidence="1">
    <location>
        <begin position="45"/>
        <end position="65"/>
    </location>
</feature>
<evidence type="ECO:0000313" key="3">
    <source>
        <dbReference type="Proteomes" id="UP000264820"/>
    </source>
</evidence>
<keyword evidence="1" id="KW-1133">Transmembrane helix</keyword>
<organism evidence="2 3">
    <name type="scientific">Hippocampus comes</name>
    <name type="common">Tiger tail seahorse</name>
    <dbReference type="NCBI Taxonomy" id="109280"/>
    <lineage>
        <taxon>Eukaryota</taxon>
        <taxon>Metazoa</taxon>
        <taxon>Chordata</taxon>
        <taxon>Craniata</taxon>
        <taxon>Vertebrata</taxon>
        <taxon>Euteleostomi</taxon>
        <taxon>Actinopterygii</taxon>
        <taxon>Neopterygii</taxon>
        <taxon>Teleostei</taxon>
        <taxon>Neoteleostei</taxon>
        <taxon>Acanthomorphata</taxon>
        <taxon>Syngnathiaria</taxon>
        <taxon>Syngnathiformes</taxon>
        <taxon>Syngnathoidei</taxon>
        <taxon>Syngnathidae</taxon>
        <taxon>Hippocampus</taxon>
    </lineage>
</organism>
<keyword evidence="1" id="KW-0472">Membrane</keyword>
<evidence type="ECO:0000256" key="1">
    <source>
        <dbReference type="SAM" id="Phobius"/>
    </source>
</evidence>
<dbReference type="RefSeq" id="XP_019735701.1">
    <property type="nucleotide sequence ID" value="XM_019880142.1"/>
</dbReference>
<dbReference type="AlphaFoldDB" id="A0A3Q2Z5U9"/>
<accession>A0A3Q2Z5U9</accession>
<keyword evidence="3" id="KW-1185">Reference proteome</keyword>
<dbReference type="GeneID" id="109521991"/>
<dbReference type="OrthoDB" id="8048523at2759"/>
<feature type="transmembrane region" description="Helical" evidence="1">
    <location>
        <begin position="194"/>
        <end position="216"/>
    </location>
</feature>